<keyword evidence="3" id="KW-1185">Reference proteome</keyword>
<comment type="caution">
    <text evidence="2">The sequence shown here is derived from an EMBL/GenBank/DDBJ whole genome shotgun (WGS) entry which is preliminary data.</text>
</comment>
<evidence type="ECO:0000313" key="3">
    <source>
        <dbReference type="Proteomes" id="UP001295684"/>
    </source>
</evidence>
<organism evidence="2 3">
    <name type="scientific">Euplotes crassus</name>
    <dbReference type="NCBI Taxonomy" id="5936"/>
    <lineage>
        <taxon>Eukaryota</taxon>
        <taxon>Sar</taxon>
        <taxon>Alveolata</taxon>
        <taxon>Ciliophora</taxon>
        <taxon>Intramacronucleata</taxon>
        <taxon>Spirotrichea</taxon>
        <taxon>Hypotrichia</taxon>
        <taxon>Euplotida</taxon>
        <taxon>Euplotidae</taxon>
        <taxon>Moneuplotes</taxon>
    </lineage>
</organism>
<accession>A0AAD1UFW4</accession>
<feature type="region of interest" description="Disordered" evidence="1">
    <location>
        <begin position="295"/>
        <end position="316"/>
    </location>
</feature>
<evidence type="ECO:0000256" key="1">
    <source>
        <dbReference type="SAM" id="MobiDB-lite"/>
    </source>
</evidence>
<dbReference type="Proteomes" id="UP001295684">
    <property type="component" value="Unassembled WGS sequence"/>
</dbReference>
<name>A0AAD1UFW4_EUPCR</name>
<feature type="region of interest" description="Disordered" evidence="1">
    <location>
        <begin position="365"/>
        <end position="384"/>
    </location>
</feature>
<proteinExistence type="predicted"/>
<dbReference type="EMBL" id="CAMPGE010009720">
    <property type="protein sequence ID" value="CAI2368586.1"/>
    <property type="molecule type" value="Genomic_DNA"/>
</dbReference>
<protein>
    <submittedName>
        <fullName evidence="2">Uncharacterized protein</fullName>
    </submittedName>
</protein>
<sequence length="434" mass="50493">MIKYLKKNKLCKSDHESQLLQQPVQSATLPNKNNRKVIRFNVISRNKLGDRNMTIQDLNSPSPFIDLATANESNKSQLYVNQEQNSNILSGNRNYVKSCSPAPMQVRYDGSGSPQQRTLCGSPQYFYKTNIKNHADSRNNASRSLRNYTSIKIANNMNIKTSRVLSYQKRNNRPKRIFAKFLPEQLERIKAQYYEQRKLKESLMLPKMTKSGNMNQKVENNNPNLERFPIQTQRWNSLNRFLQKKCKRENNNPTLMDRIDQFVEKQQEINCINAMQSESTQFGCLRWMSELRNSDKNNEPIRTPTGHYCSTRFSSPDNRPKAKHNFEICVNPKIKGKDGSFRKAKHFMNLKRRLLNSKLLLNATTQPKSFGDTTNPPDSEGTSLNKRVDALSEFEIRLNNLKEVRVEGRNKFEMELESCLKIPEDQRMKLIGIQ</sequence>
<gene>
    <name evidence="2" type="ORF">ECRASSUSDP1_LOCUS9880</name>
</gene>
<dbReference type="AlphaFoldDB" id="A0AAD1UFW4"/>
<evidence type="ECO:0000313" key="2">
    <source>
        <dbReference type="EMBL" id="CAI2368586.1"/>
    </source>
</evidence>
<reference evidence="2" key="1">
    <citation type="submission" date="2023-07" db="EMBL/GenBank/DDBJ databases">
        <authorList>
            <consortium name="AG Swart"/>
            <person name="Singh M."/>
            <person name="Singh A."/>
            <person name="Seah K."/>
            <person name="Emmerich C."/>
        </authorList>
    </citation>
    <scope>NUCLEOTIDE SEQUENCE</scope>
    <source>
        <strain evidence="2">DP1</strain>
    </source>
</reference>